<dbReference type="Proteomes" id="UP000008804">
    <property type="component" value="Chromosome"/>
</dbReference>
<dbReference type="RefSeq" id="WP_015564540.1">
    <property type="nucleotide sequence ID" value="NC_021042.1"/>
</dbReference>
<sequence length="56" mass="6274">MNPIFTKMVDAVEAANAAPDDYINSADGLKYCGKCHTPKETFFPQTFRHRALPSTR</sequence>
<dbReference type="STRING" id="718252.FP2_13400"/>
<name>D4JXV0_9FIRM</name>
<accession>D4JXV0</accession>
<organism evidence="1 2">
    <name type="scientific">Faecalibacterium prausnitzii L2-6</name>
    <dbReference type="NCBI Taxonomy" id="718252"/>
    <lineage>
        <taxon>Bacteria</taxon>
        <taxon>Bacillati</taxon>
        <taxon>Bacillota</taxon>
        <taxon>Clostridia</taxon>
        <taxon>Eubacteriales</taxon>
        <taxon>Oscillospiraceae</taxon>
        <taxon>Faecalibacterium</taxon>
    </lineage>
</organism>
<dbReference type="AlphaFoldDB" id="D4JXV0"/>
<gene>
    <name evidence="1" type="ORF">FP2_13400</name>
</gene>
<dbReference type="HOGENOM" id="CLU_3007607_0_0_9"/>
<evidence type="ECO:0000313" key="2">
    <source>
        <dbReference type="Proteomes" id="UP000008804"/>
    </source>
</evidence>
<dbReference type="BioCyc" id="FPRA718252:G1375-1135-MONOMER"/>
<keyword evidence="2" id="KW-1185">Reference proteome</keyword>
<evidence type="ECO:0000313" key="1">
    <source>
        <dbReference type="EMBL" id="CBK98849.1"/>
    </source>
</evidence>
<reference evidence="1 2" key="1">
    <citation type="submission" date="2010-03" db="EMBL/GenBank/DDBJ databases">
        <title>The genome sequence of Faecalibacterium prausnitzii L2/6.</title>
        <authorList>
            <consortium name="metaHIT consortium -- http://www.metahit.eu/"/>
            <person name="Pajon A."/>
            <person name="Turner K."/>
            <person name="Parkhill J."/>
            <person name="Duncan S."/>
            <person name="Flint H."/>
        </authorList>
    </citation>
    <scope>NUCLEOTIDE SEQUENCE [LARGE SCALE GENOMIC DNA]</scope>
    <source>
        <strain evidence="2">L2-6</strain>
    </source>
</reference>
<dbReference type="EMBL" id="FP929045">
    <property type="protein sequence ID" value="CBK98849.1"/>
    <property type="molecule type" value="Genomic_DNA"/>
</dbReference>
<protein>
    <submittedName>
        <fullName evidence="1">Uncharacterized protein</fullName>
    </submittedName>
</protein>
<dbReference type="KEGG" id="fpr:FP2_13400"/>
<proteinExistence type="predicted"/>
<dbReference type="PATRIC" id="fig|718252.3.peg.2690"/>
<reference evidence="1 2" key="2">
    <citation type="submission" date="2010-03" db="EMBL/GenBank/DDBJ databases">
        <authorList>
            <person name="Pajon A."/>
        </authorList>
    </citation>
    <scope>NUCLEOTIDE SEQUENCE [LARGE SCALE GENOMIC DNA]</scope>
    <source>
        <strain evidence="2">L2-6</strain>
    </source>
</reference>